<comment type="similarity">
    <text evidence="1 4">Belongs to the UDP-glucose/GDP-mannose dehydrogenase family.</text>
</comment>
<feature type="domain" description="UDP-glucose/GDP-mannose dehydrogenase C-terminal" evidence="5">
    <location>
        <begin position="292"/>
        <end position="382"/>
    </location>
</feature>
<evidence type="ECO:0000256" key="1">
    <source>
        <dbReference type="ARBA" id="ARBA00006601"/>
    </source>
</evidence>
<dbReference type="AlphaFoldDB" id="A0A0G0K3L5"/>
<dbReference type="Pfam" id="PF03721">
    <property type="entry name" value="UDPG_MGDP_dh_N"/>
    <property type="match status" value="1"/>
</dbReference>
<reference evidence="6 7" key="1">
    <citation type="journal article" date="2015" name="Nature">
        <title>rRNA introns, odd ribosomes, and small enigmatic genomes across a large radiation of phyla.</title>
        <authorList>
            <person name="Brown C.T."/>
            <person name="Hug L.A."/>
            <person name="Thomas B.C."/>
            <person name="Sharon I."/>
            <person name="Castelle C.J."/>
            <person name="Singh A."/>
            <person name="Wilkins M.J."/>
            <person name="Williams K.H."/>
            <person name="Banfield J.F."/>
        </authorList>
    </citation>
    <scope>NUCLEOTIDE SEQUENCE [LARGE SCALE GENOMIC DNA]</scope>
</reference>
<dbReference type="InterPro" id="IPR028359">
    <property type="entry name" value="UDP_ManNAc/GlcNAc_DH"/>
</dbReference>
<evidence type="ECO:0000256" key="3">
    <source>
        <dbReference type="ARBA" id="ARBA00023027"/>
    </source>
</evidence>
<dbReference type="GO" id="GO:0000271">
    <property type="term" value="P:polysaccharide biosynthetic process"/>
    <property type="evidence" value="ECO:0007669"/>
    <property type="project" value="InterPro"/>
</dbReference>
<dbReference type="PIRSF" id="PIRSF500136">
    <property type="entry name" value="UDP_ManNAc_DH"/>
    <property type="match status" value="1"/>
</dbReference>
<dbReference type="SUPFAM" id="SSF51735">
    <property type="entry name" value="NAD(P)-binding Rossmann-fold domains"/>
    <property type="match status" value="1"/>
</dbReference>
<keyword evidence="3" id="KW-0520">NAD</keyword>
<comment type="caution">
    <text evidence="6">The sequence shown here is derived from an EMBL/GenBank/DDBJ whole genome shotgun (WGS) entry which is preliminary data.</text>
</comment>
<proteinExistence type="inferred from homology"/>
<dbReference type="Pfam" id="PF00984">
    <property type="entry name" value="UDPG_MGDP_dh"/>
    <property type="match status" value="1"/>
</dbReference>
<dbReference type="PANTHER" id="PTHR43491">
    <property type="entry name" value="UDP-N-ACETYL-D-MANNOSAMINE DEHYDROGENASE"/>
    <property type="match status" value="1"/>
</dbReference>
<dbReference type="InterPro" id="IPR014026">
    <property type="entry name" value="UDP-Glc/GDP-Man_DH_dimer"/>
</dbReference>
<dbReference type="InterPro" id="IPR036220">
    <property type="entry name" value="UDP-Glc/GDP-Man_DH_C_sf"/>
</dbReference>
<dbReference type="GO" id="GO:0016628">
    <property type="term" value="F:oxidoreductase activity, acting on the CH-CH group of donors, NAD or NADP as acceptor"/>
    <property type="evidence" value="ECO:0007669"/>
    <property type="project" value="InterPro"/>
</dbReference>
<evidence type="ECO:0000256" key="4">
    <source>
        <dbReference type="PIRNR" id="PIRNR000124"/>
    </source>
</evidence>
<dbReference type="GO" id="GO:0051287">
    <property type="term" value="F:NAD binding"/>
    <property type="evidence" value="ECO:0007669"/>
    <property type="project" value="InterPro"/>
</dbReference>
<dbReference type="Proteomes" id="UP000034181">
    <property type="component" value="Unassembled WGS sequence"/>
</dbReference>
<dbReference type="NCBIfam" id="TIGR03026">
    <property type="entry name" value="NDP-sugDHase"/>
    <property type="match status" value="1"/>
</dbReference>
<dbReference type="Pfam" id="PF03720">
    <property type="entry name" value="UDPG_MGDP_dh_C"/>
    <property type="match status" value="1"/>
</dbReference>
<evidence type="ECO:0000259" key="5">
    <source>
        <dbReference type="SMART" id="SM00984"/>
    </source>
</evidence>
<evidence type="ECO:0000256" key="2">
    <source>
        <dbReference type="ARBA" id="ARBA00023002"/>
    </source>
</evidence>
<dbReference type="PANTHER" id="PTHR43491:SF2">
    <property type="entry name" value="UDP-N-ACETYL-D-MANNOSAMINE DEHYDROGENASE"/>
    <property type="match status" value="1"/>
</dbReference>
<gene>
    <name evidence="6" type="ORF">US96_C0035G0012</name>
</gene>
<name>A0A0G0K3L5_9BACT</name>
<dbReference type="EMBL" id="LBUZ01000035">
    <property type="protein sequence ID" value="KKQ74308.1"/>
    <property type="molecule type" value="Genomic_DNA"/>
</dbReference>
<dbReference type="SUPFAM" id="SSF52413">
    <property type="entry name" value="UDP-glucose/GDP-mannose dehydrogenase C-terminal domain"/>
    <property type="match status" value="1"/>
</dbReference>
<dbReference type="InterPro" id="IPR014027">
    <property type="entry name" value="UDP-Glc/GDP-Man_DH_C"/>
</dbReference>
<dbReference type="InterPro" id="IPR001732">
    <property type="entry name" value="UDP-Glc/GDP-Man_DH_N"/>
</dbReference>
<dbReference type="InterPro" id="IPR008927">
    <property type="entry name" value="6-PGluconate_DH-like_C_sf"/>
</dbReference>
<organism evidence="6 7">
    <name type="scientific">Candidatus Woesebacteria bacterium GW2011_GWB1_38_5b</name>
    <dbReference type="NCBI Taxonomy" id="1618569"/>
    <lineage>
        <taxon>Bacteria</taxon>
        <taxon>Candidatus Woeseibacteriota</taxon>
    </lineage>
</organism>
<accession>A0A0G0K3L5</accession>
<protein>
    <submittedName>
        <fullName evidence="6">Nucleotide sugar dehydrogenase</fullName>
    </submittedName>
</protein>
<sequence length="389" mass="43797">MHLNIYLRMHKVLVLNQVIGVDIDKKKIKAISQGILPFLEEGVLALLERNLNKDFTLGTNDQLSSCDAVFITVGTLLSDKLLPDHSAVVEVVEDIAPRLKDGSLIVLRSTVEPKTTRKIFKLIKKKTTKDIHLVYAPERIAEGFAVKELYELPQIIGSFDDISFDKASEIFSLFVSQVIKTDPLTAELAKLTLNTYRYARFALANELMMIANHHGKDIYDVLKIANKDYIRGGIPSPGFAAGPCLVKDSFFIRHNTPYNDVIYGSYLINDRLPEYIVSELNKRTKLKNQKIALLGLTFKKNVDDTRGSLSMKLYDLLEKKSKSVSVHDPYVAKGELKKVLKNADVIIISVNHDEYTNLTSEGIKHMVGNKVLICDMWNVLGKGQIFFDL</sequence>
<evidence type="ECO:0000313" key="7">
    <source>
        <dbReference type="Proteomes" id="UP000034181"/>
    </source>
</evidence>
<evidence type="ECO:0000313" key="6">
    <source>
        <dbReference type="EMBL" id="KKQ74308.1"/>
    </source>
</evidence>
<dbReference type="SUPFAM" id="SSF48179">
    <property type="entry name" value="6-phosphogluconate dehydrogenase C-terminal domain-like"/>
    <property type="match status" value="1"/>
</dbReference>
<dbReference type="GO" id="GO:0016616">
    <property type="term" value="F:oxidoreductase activity, acting on the CH-OH group of donors, NAD or NADP as acceptor"/>
    <property type="evidence" value="ECO:0007669"/>
    <property type="project" value="InterPro"/>
</dbReference>
<dbReference type="InterPro" id="IPR017476">
    <property type="entry name" value="UDP-Glc/GDP-Man"/>
</dbReference>
<dbReference type="SMART" id="SM00984">
    <property type="entry name" value="UDPG_MGDP_dh_C"/>
    <property type="match status" value="1"/>
</dbReference>
<dbReference type="Gene3D" id="3.40.50.720">
    <property type="entry name" value="NAD(P)-binding Rossmann-like Domain"/>
    <property type="match status" value="2"/>
</dbReference>
<dbReference type="InterPro" id="IPR036291">
    <property type="entry name" value="NAD(P)-bd_dom_sf"/>
</dbReference>
<dbReference type="PIRSF" id="PIRSF000124">
    <property type="entry name" value="UDPglc_GDPman_dh"/>
    <property type="match status" value="1"/>
</dbReference>
<keyword evidence="2" id="KW-0560">Oxidoreductase</keyword>